<proteinExistence type="predicted"/>
<accession>A0AAV7LA29</accession>
<dbReference type="EMBL" id="JANPWB010000015">
    <property type="protein sequence ID" value="KAJ1088466.1"/>
    <property type="molecule type" value="Genomic_DNA"/>
</dbReference>
<keyword evidence="3" id="KW-1185">Reference proteome</keyword>
<name>A0AAV7LA29_PLEWA</name>
<comment type="caution">
    <text evidence="2">The sequence shown here is derived from an EMBL/GenBank/DDBJ whole genome shotgun (WGS) entry which is preliminary data.</text>
</comment>
<organism evidence="2 3">
    <name type="scientific">Pleurodeles waltl</name>
    <name type="common">Iberian ribbed newt</name>
    <dbReference type="NCBI Taxonomy" id="8319"/>
    <lineage>
        <taxon>Eukaryota</taxon>
        <taxon>Metazoa</taxon>
        <taxon>Chordata</taxon>
        <taxon>Craniata</taxon>
        <taxon>Vertebrata</taxon>
        <taxon>Euteleostomi</taxon>
        <taxon>Amphibia</taxon>
        <taxon>Batrachia</taxon>
        <taxon>Caudata</taxon>
        <taxon>Salamandroidea</taxon>
        <taxon>Salamandridae</taxon>
        <taxon>Pleurodelinae</taxon>
        <taxon>Pleurodeles</taxon>
    </lineage>
</organism>
<evidence type="ECO:0000313" key="3">
    <source>
        <dbReference type="Proteomes" id="UP001066276"/>
    </source>
</evidence>
<feature type="compositionally biased region" description="Low complexity" evidence="1">
    <location>
        <begin position="85"/>
        <end position="97"/>
    </location>
</feature>
<dbReference type="AlphaFoldDB" id="A0AAV7LA29"/>
<feature type="region of interest" description="Disordered" evidence="1">
    <location>
        <begin position="77"/>
        <end position="97"/>
    </location>
</feature>
<reference evidence="2" key="1">
    <citation type="journal article" date="2022" name="bioRxiv">
        <title>Sequencing and chromosome-scale assembly of the giantPleurodeles waltlgenome.</title>
        <authorList>
            <person name="Brown T."/>
            <person name="Elewa A."/>
            <person name="Iarovenko S."/>
            <person name="Subramanian E."/>
            <person name="Araus A.J."/>
            <person name="Petzold A."/>
            <person name="Susuki M."/>
            <person name="Suzuki K.-i.T."/>
            <person name="Hayashi T."/>
            <person name="Toyoda A."/>
            <person name="Oliveira C."/>
            <person name="Osipova E."/>
            <person name="Leigh N.D."/>
            <person name="Simon A."/>
            <person name="Yun M.H."/>
        </authorList>
    </citation>
    <scope>NUCLEOTIDE SEQUENCE</scope>
    <source>
        <strain evidence="2">20211129_DDA</strain>
        <tissue evidence="2">Liver</tissue>
    </source>
</reference>
<evidence type="ECO:0000256" key="1">
    <source>
        <dbReference type="SAM" id="MobiDB-lite"/>
    </source>
</evidence>
<gene>
    <name evidence="2" type="ORF">NDU88_001623</name>
</gene>
<sequence>MFPQSQPKRGPRLNGAGNPAPNAPPGRLSLQQEPPLRQRIPGAGGYYCLTCSGVDVLLAVAGPPDGPPGSVTLFGPQCPPPWSPASPSGAAPPGASSFKSMQAMCMPPHRAFGAPHLECCGRLDKDTFHWPKTELAAMRPAPTPCWPRPQQVLKLNLLDN</sequence>
<evidence type="ECO:0000313" key="2">
    <source>
        <dbReference type="EMBL" id="KAJ1088466.1"/>
    </source>
</evidence>
<protein>
    <submittedName>
        <fullName evidence="2">Uncharacterized protein</fullName>
    </submittedName>
</protein>
<dbReference type="Proteomes" id="UP001066276">
    <property type="component" value="Chromosome 11"/>
</dbReference>
<feature type="region of interest" description="Disordered" evidence="1">
    <location>
        <begin position="1"/>
        <end position="37"/>
    </location>
</feature>